<dbReference type="AlphaFoldDB" id="F2JTG4"/>
<dbReference type="SFLD" id="SFLDS00003">
    <property type="entry name" value="Haloacid_Dehalogenase"/>
    <property type="match status" value="1"/>
</dbReference>
<dbReference type="HOGENOM" id="CLU_045011_8_1_6"/>
<dbReference type="Gene3D" id="3.40.50.1000">
    <property type="entry name" value="HAD superfamily/HAD-like"/>
    <property type="match status" value="1"/>
</dbReference>
<organism evidence="1 2">
    <name type="scientific">Marinomonas mediterranea (strain ATCC 700492 / JCM 21426 / NBRC 103028 / MMB-1)</name>
    <dbReference type="NCBI Taxonomy" id="717774"/>
    <lineage>
        <taxon>Bacteria</taxon>
        <taxon>Pseudomonadati</taxon>
        <taxon>Pseudomonadota</taxon>
        <taxon>Gammaproteobacteria</taxon>
        <taxon>Oceanospirillales</taxon>
        <taxon>Oceanospirillaceae</taxon>
        <taxon>Marinomonas</taxon>
    </lineage>
</organism>
<dbReference type="EMBL" id="CP002583">
    <property type="protein sequence ID" value="ADZ91478.1"/>
    <property type="molecule type" value="Genomic_DNA"/>
</dbReference>
<dbReference type="InterPro" id="IPR011951">
    <property type="entry name" value="HAD-SF_hydro_IA_YjjG/PynA"/>
</dbReference>
<dbReference type="NCBIfam" id="TIGR01549">
    <property type="entry name" value="HAD-SF-IA-v1"/>
    <property type="match status" value="1"/>
</dbReference>
<dbReference type="eggNOG" id="COG1011">
    <property type="taxonomic scope" value="Bacteria"/>
</dbReference>
<name>F2JTG4_MARM1</name>
<keyword evidence="1" id="KW-0378">Hydrolase</keyword>
<dbReference type="PRINTS" id="PR00413">
    <property type="entry name" value="HADHALOGNASE"/>
</dbReference>
<gene>
    <name evidence="1" type="ordered locus">Marme_2237</name>
</gene>
<dbReference type="SUPFAM" id="SSF56784">
    <property type="entry name" value="HAD-like"/>
    <property type="match status" value="1"/>
</dbReference>
<dbReference type="InterPro" id="IPR023198">
    <property type="entry name" value="PGP-like_dom2"/>
</dbReference>
<accession>F2JTG4</accession>
<sequence length="230" mass="26275">MPRQYDYIIFDADETLFHFDAQAGLRDLFEKYDIEFTKKDFEEYQQVNKPLWVQYQDGDIDAKTLQITRFDSWATKLGVSPESLNDGFLESMADICKPLHGAQDLVKSLIERGIKLAIITNGFTGLQQKRLQRTGFWPYFDHVVISEQYGIAKPHVSIFEHTLSLLDCDDKSKALMVGDTLGSDIKGGNNAGIDTCWVNHDQLSNATDIIPTKEVRNLIELRDWLSLSLH</sequence>
<dbReference type="RefSeq" id="WP_013661383.1">
    <property type="nucleotide sequence ID" value="NC_015276.1"/>
</dbReference>
<dbReference type="NCBIfam" id="TIGR02254">
    <property type="entry name" value="YjjG_YfnB"/>
    <property type="match status" value="1"/>
</dbReference>
<dbReference type="Proteomes" id="UP000001062">
    <property type="component" value="Chromosome"/>
</dbReference>
<dbReference type="Gene3D" id="1.10.150.240">
    <property type="entry name" value="Putative phosphatase, domain 2"/>
    <property type="match status" value="1"/>
</dbReference>
<dbReference type="InterPro" id="IPR006439">
    <property type="entry name" value="HAD-SF_hydro_IA"/>
</dbReference>
<dbReference type="InterPro" id="IPR052550">
    <property type="entry name" value="Pyrimidine_5'-ntase_YjjG"/>
</dbReference>
<dbReference type="EC" id="3.1.3.5" evidence="1"/>
<dbReference type="PANTHER" id="PTHR47478:SF1">
    <property type="entry name" value="PYRIMIDINE 5'-NUCLEOTIDASE YJJG"/>
    <property type="match status" value="1"/>
</dbReference>
<dbReference type="InterPro" id="IPR023214">
    <property type="entry name" value="HAD_sf"/>
</dbReference>
<proteinExistence type="predicted"/>
<dbReference type="InterPro" id="IPR036412">
    <property type="entry name" value="HAD-like_sf"/>
</dbReference>
<dbReference type="PANTHER" id="PTHR47478">
    <property type="match status" value="1"/>
</dbReference>
<dbReference type="PATRIC" id="fig|717774.3.peg.2304"/>
<dbReference type="OrthoDB" id="148966at2"/>
<keyword evidence="2" id="KW-1185">Reference proteome</keyword>
<dbReference type="STRING" id="717774.Marme_2237"/>
<reference evidence="1 2" key="1">
    <citation type="journal article" date="2012" name="Stand. Genomic Sci.">
        <title>Complete genome sequence of the melanogenic marine bacterium Marinomonas mediterranea type strain (MMB-1(T)).</title>
        <authorList>
            <person name="Lucas-Elio P."/>
            <person name="Goodwin L."/>
            <person name="Woyke T."/>
            <person name="Pitluck S."/>
            <person name="Nolan M."/>
            <person name="Kyrpides N.C."/>
            <person name="Detter J.C."/>
            <person name="Copeland A."/>
            <person name="Teshima H."/>
            <person name="Bruce D."/>
            <person name="Detter C."/>
            <person name="Tapia R."/>
            <person name="Han S."/>
            <person name="Land M.L."/>
            <person name="Ivanova N."/>
            <person name="Mikhailova N."/>
            <person name="Johnston A.W."/>
            <person name="Sanchez-Amat A."/>
        </authorList>
    </citation>
    <scope>NUCLEOTIDE SEQUENCE [LARGE SCALE GENOMIC DNA]</scope>
    <source>
        <strain evidence="2">ATCC 700492 / JCM 21426 / NBRC 103028 / MMB-1</strain>
    </source>
</reference>
<dbReference type="NCBIfam" id="NF006976">
    <property type="entry name" value="PRK09449.1"/>
    <property type="match status" value="1"/>
</dbReference>
<protein>
    <submittedName>
        <fullName evidence="1">HAD superfamily (Subfamily IA) hydrolase, TIGR02254</fullName>
        <ecNumber evidence="1">3.1.3.5</ecNumber>
    </submittedName>
</protein>
<dbReference type="KEGG" id="mme:Marme_2237"/>
<dbReference type="SFLD" id="SFLDG01129">
    <property type="entry name" value="C1.5:_HAD__Beta-PGM__Phosphata"/>
    <property type="match status" value="1"/>
</dbReference>
<dbReference type="Pfam" id="PF00702">
    <property type="entry name" value="Hydrolase"/>
    <property type="match status" value="1"/>
</dbReference>
<dbReference type="GO" id="GO:0008253">
    <property type="term" value="F:5'-nucleotidase activity"/>
    <property type="evidence" value="ECO:0007669"/>
    <property type="project" value="UniProtKB-EC"/>
</dbReference>
<evidence type="ECO:0000313" key="2">
    <source>
        <dbReference type="Proteomes" id="UP000001062"/>
    </source>
</evidence>
<dbReference type="NCBIfam" id="TIGR01509">
    <property type="entry name" value="HAD-SF-IA-v3"/>
    <property type="match status" value="1"/>
</dbReference>
<evidence type="ECO:0000313" key="1">
    <source>
        <dbReference type="EMBL" id="ADZ91478.1"/>
    </source>
</evidence>